<comment type="caution">
    <text evidence="1">The sequence shown here is derived from an EMBL/GenBank/DDBJ whole genome shotgun (WGS) entry which is preliminary data.</text>
</comment>
<gene>
    <name evidence="1" type="ORF">BU25DRAFT_458830</name>
</gene>
<evidence type="ECO:0000313" key="1">
    <source>
        <dbReference type="EMBL" id="KAF2627003.1"/>
    </source>
</evidence>
<name>A0ACB6RZ05_9PLEO</name>
<keyword evidence="2" id="KW-1185">Reference proteome</keyword>
<dbReference type="EMBL" id="MU006718">
    <property type="protein sequence ID" value="KAF2627003.1"/>
    <property type="molecule type" value="Genomic_DNA"/>
</dbReference>
<proteinExistence type="predicted"/>
<reference evidence="1" key="1">
    <citation type="journal article" date="2020" name="Stud. Mycol.">
        <title>101 Dothideomycetes genomes: a test case for predicting lifestyles and emergence of pathogens.</title>
        <authorList>
            <person name="Haridas S."/>
            <person name="Albert R."/>
            <person name="Binder M."/>
            <person name="Bloem J."/>
            <person name="Labutti K."/>
            <person name="Salamov A."/>
            <person name="Andreopoulos B."/>
            <person name="Baker S."/>
            <person name="Barry K."/>
            <person name="Bills G."/>
            <person name="Bluhm B."/>
            <person name="Cannon C."/>
            <person name="Castanera R."/>
            <person name="Culley D."/>
            <person name="Daum C."/>
            <person name="Ezra D."/>
            <person name="Gonzalez J."/>
            <person name="Henrissat B."/>
            <person name="Kuo A."/>
            <person name="Liang C."/>
            <person name="Lipzen A."/>
            <person name="Lutzoni F."/>
            <person name="Magnuson J."/>
            <person name="Mondo S."/>
            <person name="Nolan M."/>
            <person name="Ohm R."/>
            <person name="Pangilinan J."/>
            <person name="Park H.-J."/>
            <person name="Ramirez L."/>
            <person name="Alfaro M."/>
            <person name="Sun H."/>
            <person name="Tritt A."/>
            <person name="Yoshinaga Y."/>
            <person name="Zwiers L.-H."/>
            <person name="Turgeon B."/>
            <person name="Goodwin S."/>
            <person name="Spatafora J."/>
            <person name="Crous P."/>
            <person name="Grigoriev I."/>
        </authorList>
    </citation>
    <scope>NUCLEOTIDE SEQUENCE</scope>
    <source>
        <strain evidence="1">CBS 525.71</strain>
    </source>
</reference>
<evidence type="ECO:0000313" key="2">
    <source>
        <dbReference type="Proteomes" id="UP000799754"/>
    </source>
</evidence>
<accession>A0ACB6RZ05</accession>
<organism evidence="1 2">
    <name type="scientific">Macroventuria anomochaeta</name>
    <dbReference type="NCBI Taxonomy" id="301207"/>
    <lineage>
        <taxon>Eukaryota</taxon>
        <taxon>Fungi</taxon>
        <taxon>Dikarya</taxon>
        <taxon>Ascomycota</taxon>
        <taxon>Pezizomycotina</taxon>
        <taxon>Dothideomycetes</taxon>
        <taxon>Pleosporomycetidae</taxon>
        <taxon>Pleosporales</taxon>
        <taxon>Pleosporineae</taxon>
        <taxon>Didymellaceae</taxon>
        <taxon>Macroventuria</taxon>
    </lineage>
</organism>
<dbReference type="Proteomes" id="UP000799754">
    <property type="component" value="Unassembled WGS sequence"/>
</dbReference>
<sequence length="156" mass="17265">MSGANDSPDKIRRQGTVRLARAHWSGCTTSTEDMGVVYGYSAWQSTRDECQASGAPDVNRDDETAPSIPLYREAETASALRRAQYEFVSSVDKERASQQWAARAWCMACNASICNGRERDSCLASLEPAVVGSAYPGLFRDPRLRLRHCATPRLEM</sequence>
<protein>
    <submittedName>
        <fullName evidence="1">Uncharacterized protein</fullName>
    </submittedName>
</protein>